<dbReference type="Gene3D" id="3.40.1810.10">
    <property type="entry name" value="Transcription factor, MADS-box"/>
    <property type="match status" value="1"/>
</dbReference>
<evidence type="ECO:0000259" key="6">
    <source>
        <dbReference type="PROSITE" id="PS50066"/>
    </source>
</evidence>
<reference evidence="7" key="1">
    <citation type="journal article" date="2020" name="J. Eukaryot. Microbiol.">
        <title>De novo Sequencing, Assembly and Annotation of the Transcriptome for the Free-Living Testate Amoeba Arcella intermedia.</title>
        <authorList>
            <person name="Ribeiro G.M."/>
            <person name="Porfirio-Sousa A.L."/>
            <person name="Maurer-Alcala X.X."/>
            <person name="Katz L.A."/>
            <person name="Lahr D.J.G."/>
        </authorList>
    </citation>
    <scope>NUCLEOTIDE SEQUENCE</scope>
</reference>
<dbReference type="SUPFAM" id="SSF55455">
    <property type="entry name" value="SRF-like"/>
    <property type="match status" value="1"/>
</dbReference>
<sequence length="347" mass="38472">MDNSDDPPVKKKKQGRRKINIEFIDDKSRRQITFSKRKAGIMKKAYELTTLTGTQALLLIASETGHVYTFATPKLQPFVTRPDGKALIQRCLNSPDPEGGLPQDDVSNYVPPVPSQPEQLVDDSLPPAMPPYVESSLVLVVGKTIPVAPVFTAGHFKDLQALTDKWSQQCRHQISCLAGGYPSMEGFFRSPNDRITSEIVIGLKVAEVDYTSPHQPSFSIEKLSSFLEEAEKVILDGMWHEIGSKPYVVDYKQAPQHQEYPALPLAKTALGLHVVSTYPNAHVNVVFGVRKQGENGKGSQVVGISCQKGLGHVCKLEIDERFHEERLQMMGGVDGVPYYHLLPDILK</sequence>
<evidence type="ECO:0000313" key="7">
    <source>
        <dbReference type="EMBL" id="NDV33232.1"/>
    </source>
</evidence>
<keyword evidence="3" id="KW-0238">DNA-binding</keyword>
<keyword evidence="5" id="KW-0539">Nucleus</keyword>
<evidence type="ECO:0000256" key="4">
    <source>
        <dbReference type="ARBA" id="ARBA00023163"/>
    </source>
</evidence>
<accession>A0A6B2L886</accession>
<name>A0A6B2L886_9EUKA</name>
<dbReference type="PROSITE" id="PS50066">
    <property type="entry name" value="MADS_BOX_2"/>
    <property type="match status" value="1"/>
</dbReference>
<evidence type="ECO:0000256" key="5">
    <source>
        <dbReference type="ARBA" id="ARBA00023242"/>
    </source>
</evidence>
<dbReference type="PANTHER" id="PTHR48019">
    <property type="entry name" value="SERUM RESPONSE FACTOR HOMOLOG"/>
    <property type="match status" value="1"/>
</dbReference>
<feature type="domain" description="MADS-box" evidence="6">
    <location>
        <begin position="14"/>
        <end position="74"/>
    </location>
</feature>
<dbReference type="InterPro" id="IPR050142">
    <property type="entry name" value="MADS-box/MEF2_TF"/>
</dbReference>
<organism evidence="7">
    <name type="scientific">Arcella intermedia</name>
    <dbReference type="NCBI Taxonomy" id="1963864"/>
    <lineage>
        <taxon>Eukaryota</taxon>
        <taxon>Amoebozoa</taxon>
        <taxon>Tubulinea</taxon>
        <taxon>Elardia</taxon>
        <taxon>Arcellinida</taxon>
        <taxon>Sphaerothecina</taxon>
        <taxon>Arcellidae</taxon>
        <taxon>Arcella</taxon>
    </lineage>
</organism>
<dbReference type="GO" id="GO:0046983">
    <property type="term" value="F:protein dimerization activity"/>
    <property type="evidence" value="ECO:0007669"/>
    <property type="project" value="InterPro"/>
</dbReference>
<dbReference type="FunFam" id="3.40.1810.10:FF:000002">
    <property type="entry name" value="Serum response factor b"/>
    <property type="match status" value="1"/>
</dbReference>
<dbReference type="GO" id="GO:0045944">
    <property type="term" value="P:positive regulation of transcription by RNA polymerase II"/>
    <property type="evidence" value="ECO:0007669"/>
    <property type="project" value="InterPro"/>
</dbReference>
<dbReference type="InterPro" id="IPR002100">
    <property type="entry name" value="TF_MADSbox"/>
</dbReference>
<dbReference type="SMART" id="SM00432">
    <property type="entry name" value="MADS"/>
    <property type="match status" value="1"/>
</dbReference>
<dbReference type="GO" id="GO:0000987">
    <property type="term" value="F:cis-regulatory region sequence-specific DNA binding"/>
    <property type="evidence" value="ECO:0007669"/>
    <property type="project" value="InterPro"/>
</dbReference>
<evidence type="ECO:0000256" key="2">
    <source>
        <dbReference type="ARBA" id="ARBA00023015"/>
    </source>
</evidence>
<proteinExistence type="predicted"/>
<dbReference type="GO" id="GO:0000981">
    <property type="term" value="F:DNA-binding transcription factor activity, RNA polymerase II-specific"/>
    <property type="evidence" value="ECO:0007669"/>
    <property type="project" value="InterPro"/>
</dbReference>
<evidence type="ECO:0000256" key="3">
    <source>
        <dbReference type="ARBA" id="ARBA00023125"/>
    </source>
</evidence>
<protein>
    <recommendedName>
        <fullName evidence="6">MADS-box domain-containing protein</fullName>
    </recommendedName>
</protein>
<evidence type="ECO:0000256" key="1">
    <source>
        <dbReference type="ARBA" id="ARBA00004123"/>
    </source>
</evidence>
<dbReference type="InterPro" id="IPR033897">
    <property type="entry name" value="SRF-like_MADS-box"/>
</dbReference>
<dbReference type="Pfam" id="PF00319">
    <property type="entry name" value="SRF-TF"/>
    <property type="match status" value="1"/>
</dbReference>
<dbReference type="EMBL" id="GIBP01004263">
    <property type="protein sequence ID" value="NDV33232.1"/>
    <property type="molecule type" value="Transcribed_RNA"/>
</dbReference>
<dbReference type="CDD" id="cd00266">
    <property type="entry name" value="MADS_SRF_like"/>
    <property type="match status" value="1"/>
</dbReference>
<comment type="subcellular location">
    <subcellularLocation>
        <location evidence="1">Nucleus</location>
    </subcellularLocation>
</comment>
<keyword evidence="2" id="KW-0805">Transcription regulation</keyword>
<dbReference type="GO" id="GO:0005634">
    <property type="term" value="C:nucleus"/>
    <property type="evidence" value="ECO:0007669"/>
    <property type="project" value="UniProtKB-SubCell"/>
</dbReference>
<dbReference type="AlphaFoldDB" id="A0A6B2L886"/>
<dbReference type="PRINTS" id="PR00404">
    <property type="entry name" value="MADSDOMAIN"/>
</dbReference>
<keyword evidence="4" id="KW-0804">Transcription</keyword>
<dbReference type="InterPro" id="IPR036879">
    <property type="entry name" value="TF_MADSbox_sf"/>
</dbReference>